<name>A0A2I0CS04_9PSED</name>
<dbReference type="Proteomes" id="UP000242861">
    <property type="component" value="Unassembled WGS sequence"/>
</dbReference>
<feature type="compositionally biased region" description="Basic and acidic residues" evidence="1">
    <location>
        <begin position="87"/>
        <end position="99"/>
    </location>
</feature>
<reference evidence="3" key="1">
    <citation type="submission" date="2017-12" db="EMBL/GenBank/DDBJ databases">
        <authorList>
            <person name="Yu X.-Y."/>
        </authorList>
    </citation>
    <scope>NUCLEOTIDE SEQUENCE [LARGE SCALE GENOMIC DNA]</scope>
    <source>
        <strain evidence="3">ZYSR67-Z</strain>
    </source>
</reference>
<dbReference type="EMBL" id="PIYS01000006">
    <property type="protein sequence ID" value="PKF71946.1"/>
    <property type="molecule type" value="Genomic_DNA"/>
</dbReference>
<dbReference type="AlphaFoldDB" id="A0A2I0CS04"/>
<gene>
    <name evidence="2" type="ORF">CW360_05680</name>
</gene>
<protein>
    <recommendedName>
        <fullName evidence="4">Lipoprotein</fullName>
    </recommendedName>
</protein>
<evidence type="ECO:0008006" key="4">
    <source>
        <dbReference type="Google" id="ProtNLM"/>
    </source>
</evidence>
<feature type="region of interest" description="Disordered" evidence="1">
    <location>
        <begin position="87"/>
        <end position="109"/>
    </location>
</feature>
<sequence length="109" mass="12198">MGLVAILLGGCQSTREQMMAEGYPAPFIDGFEAGCSSGRQAAGALESFRKDVPRYLQHPQYAQGWDDGFRQCKEGLESAIELELRDNDKRDRDWRDHVDQAMAKAMRGS</sequence>
<evidence type="ECO:0000313" key="2">
    <source>
        <dbReference type="EMBL" id="PKF71946.1"/>
    </source>
</evidence>
<evidence type="ECO:0000256" key="1">
    <source>
        <dbReference type="SAM" id="MobiDB-lite"/>
    </source>
</evidence>
<comment type="caution">
    <text evidence="2">The sequence shown here is derived from an EMBL/GenBank/DDBJ whole genome shotgun (WGS) entry which is preliminary data.</text>
</comment>
<evidence type="ECO:0000313" key="3">
    <source>
        <dbReference type="Proteomes" id="UP000242861"/>
    </source>
</evidence>
<organism evidence="2 3">
    <name type="scientific">Pseudomonas fluvialis</name>
    <dbReference type="NCBI Taxonomy" id="1793966"/>
    <lineage>
        <taxon>Bacteria</taxon>
        <taxon>Pseudomonadati</taxon>
        <taxon>Pseudomonadota</taxon>
        <taxon>Gammaproteobacteria</taxon>
        <taxon>Pseudomonadales</taxon>
        <taxon>Pseudomonadaceae</taxon>
        <taxon>Pseudomonas</taxon>
    </lineage>
</organism>
<accession>A0A2I0CS04</accession>
<dbReference type="RefSeq" id="WP_101193081.1">
    <property type="nucleotide sequence ID" value="NZ_PIYS01000006.1"/>
</dbReference>
<proteinExistence type="predicted"/>